<feature type="region of interest" description="Disordered" evidence="1">
    <location>
        <begin position="34"/>
        <end position="72"/>
    </location>
</feature>
<keyword evidence="3" id="KW-0067">ATP-binding</keyword>
<dbReference type="PANTHER" id="PTHR45786:SF74">
    <property type="entry name" value="ATP-DEPENDENT DNA HELICASE"/>
    <property type="match status" value="1"/>
</dbReference>
<dbReference type="AlphaFoldDB" id="A0A8H8NSC6"/>
<dbReference type="RefSeq" id="XP_043177763.1">
    <property type="nucleotide sequence ID" value="XM_043322267.1"/>
</dbReference>
<dbReference type="Pfam" id="PF14214">
    <property type="entry name" value="Helitron_like_N"/>
    <property type="match status" value="1"/>
</dbReference>
<keyword evidence="3" id="KW-0347">Helicase</keyword>
<protein>
    <submittedName>
        <fullName evidence="3">Helitron helicase-like domain at N-terminus</fullName>
    </submittedName>
</protein>
<organism evidence="3 4">
    <name type="scientific">Rhizoctonia solani</name>
    <dbReference type="NCBI Taxonomy" id="456999"/>
    <lineage>
        <taxon>Eukaryota</taxon>
        <taxon>Fungi</taxon>
        <taxon>Dikarya</taxon>
        <taxon>Basidiomycota</taxon>
        <taxon>Agaricomycotina</taxon>
        <taxon>Agaricomycetes</taxon>
        <taxon>Cantharellales</taxon>
        <taxon>Ceratobasidiaceae</taxon>
        <taxon>Rhizoctonia</taxon>
    </lineage>
</organism>
<name>A0A8H8NSC6_9AGAM</name>
<keyword evidence="3" id="KW-0378">Hydrolase</keyword>
<evidence type="ECO:0000259" key="2">
    <source>
        <dbReference type="Pfam" id="PF14214"/>
    </source>
</evidence>
<feature type="domain" description="Helitron helicase-like" evidence="2">
    <location>
        <begin position="378"/>
        <end position="459"/>
    </location>
</feature>
<dbReference type="InterPro" id="IPR025476">
    <property type="entry name" value="Helitron_helicase-like"/>
</dbReference>
<dbReference type="GO" id="GO:0004386">
    <property type="term" value="F:helicase activity"/>
    <property type="evidence" value="ECO:0007669"/>
    <property type="project" value="UniProtKB-KW"/>
</dbReference>
<feature type="compositionally biased region" description="Basic and acidic residues" evidence="1">
    <location>
        <begin position="54"/>
        <end position="63"/>
    </location>
</feature>
<evidence type="ECO:0000313" key="4">
    <source>
        <dbReference type="Proteomes" id="UP000650533"/>
    </source>
</evidence>
<gene>
    <name evidence="3" type="ORF">RhiXN_02450</name>
</gene>
<reference evidence="3" key="1">
    <citation type="submission" date="2020-05" db="EMBL/GenBank/DDBJ databases">
        <title>Evolutionary and genomic comparisons of hybrid uninucleate and nonhybrid Rhizoctonia fungi.</title>
        <authorList>
            <person name="Li C."/>
            <person name="Chen X."/>
        </authorList>
    </citation>
    <scope>NUCLEOTIDE SEQUENCE</scope>
    <source>
        <strain evidence="3">AG-1 IA</strain>
    </source>
</reference>
<dbReference type="GeneID" id="67024730"/>
<proteinExistence type="predicted"/>
<evidence type="ECO:0000313" key="3">
    <source>
        <dbReference type="EMBL" id="QRW17526.1"/>
    </source>
</evidence>
<evidence type="ECO:0000256" key="1">
    <source>
        <dbReference type="SAM" id="MobiDB-lite"/>
    </source>
</evidence>
<dbReference type="PANTHER" id="PTHR45786">
    <property type="entry name" value="DNA BINDING PROTEIN-LIKE"/>
    <property type="match status" value="1"/>
</dbReference>
<sequence>MPVDPPARNQAFSNCQLGWQRQIALVAASNAETIQNNPLNPPPGPSHAALAQRARQERERAQREAAAQAVQASRFKPPHVALILEEPPHAPLDPPQILGNQHVPVNIEDNQNLDTITLDRGTCMPTHRAPEGQQPQYAQLYLYDPHDAANFCTRNQHNAGIDPGLMCLLTGVIHESHELCPLFFASSGTLTQGDTIPTSDEIALILADNALNQQHDIVLFKHDGGFQRMSSWNPAYACLHYVLLFPKGEHGFQRHIPIQGWQWQPGLHPQAAQRVAQLDVEGHEPDDDEEDNGPAGNQRQRRIVVSEREYYAYYLFSCEDPDVQTHYPGANGTFSTIFWAGHLFQQYLVDVWAIADQSRLLGYTTTNLHSEWSCWLLFLPSSYYGGPQQMAESYQDAMAISCYLGGPQLFITMTANPKWPEIHSALLPGQTYSDRPDLITWVFELKRRQLMEDIIKKGFWEMHCTLWLEHASHILEPGDVELICAELPIAEGPGADPALYSVVTSSMLHGPCGPDHSDAPCWDKDKKACTKGYYPLKQWNAQTIMVADSYPSTGVGTTVKLSERLLVGLKLPLIIDMLFPTIHSCPKGTLAISMWRHALGLGQSNMSSRDAQQDQNLDEIRTHLDACWVSPYEALWQL</sequence>
<dbReference type="KEGG" id="rsx:RhiXN_02450"/>
<accession>A0A8H8NSC6</accession>
<keyword evidence="3" id="KW-0547">Nucleotide-binding</keyword>
<dbReference type="EMBL" id="CP059660">
    <property type="protein sequence ID" value="QRW17526.1"/>
    <property type="molecule type" value="Genomic_DNA"/>
</dbReference>
<dbReference type="Proteomes" id="UP000650533">
    <property type="component" value="Chromosome 3"/>
</dbReference>